<keyword evidence="1" id="KW-1133">Transmembrane helix</keyword>
<evidence type="ECO:0000313" key="2">
    <source>
        <dbReference type="EMBL" id="MQA42018.1"/>
    </source>
</evidence>
<feature type="transmembrane region" description="Helical" evidence="1">
    <location>
        <begin position="122"/>
        <end position="142"/>
    </location>
</feature>
<feature type="transmembrane region" description="Helical" evidence="1">
    <location>
        <begin position="42"/>
        <end position="61"/>
    </location>
</feature>
<organism evidence="2 3">
    <name type="scientific">Rugamonas aquatica</name>
    <dbReference type="NCBI Taxonomy" id="2743357"/>
    <lineage>
        <taxon>Bacteria</taxon>
        <taxon>Pseudomonadati</taxon>
        <taxon>Pseudomonadota</taxon>
        <taxon>Betaproteobacteria</taxon>
        <taxon>Burkholderiales</taxon>
        <taxon>Oxalobacteraceae</taxon>
        <taxon>Telluria group</taxon>
        <taxon>Rugamonas</taxon>
    </lineage>
</organism>
<evidence type="ECO:0000256" key="1">
    <source>
        <dbReference type="SAM" id="Phobius"/>
    </source>
</evidence>
<proteinExistence type="predicted"/>
<dbReference type="Proteomes" id="UP000440498">
    <property type="component" value="Unassembled WGS sequence"/>
</dbReference>
<reference evidence="2 3" key="1">
    <citation type="submission" date="2019-10" db="EMBL/GenBank/DDBJ databases">
        <title>Two novel species isolated from a subtropical stream in China.</title>
        <authorList>
            <person name="Lu H."/>
        </authorList>
    </citation>
    <scope>NUCLEOTIDE SEQUENCE [LARGE SCALE GENOMIC DNA]</scope>
    <source>
        <strain evidence="2 3">FT29W</strain>
    </source>
</reference>
<feature type="transmembrane region" description="Helical" evidence="1">
    <location>
        <begin position="99"/>
        <end position="116"/>
    </location>
</feature>
<accession>A0A6A7NAN8</accession>
<dbReference type="EMBL" id="WHUG01000017">
    <property type="protein sequence ID" value="MQA42018.1"/>
    <property type="molecule type" value="Genomic_DNA"/>
</dbReference>
<protein>
    <recommendedName>
        <fullName evidence="4">DUF2306 domain-containing protein</fullName>
    </recommendedName>
</protein>
<dbReference type="AlphaFoldDB" id="A0A6A7NAN8"/>
<dbReference type="RefSeq" id="WP_152841185.1">
    <property type="nucleotide sequence ID" value="NZ_WHUG01000017.1"/>
</dbReference>
<feature type="transmembrane region" description="Helical" evidence="1">
    <location>
        <begin position="67"/>
        <end position="87"/>
    </location>
</feature>
<evidence type="ECO:0008006" key="4">
    <source>
        <dbReference type="Google" id="ProtNLM"/>
    </source>
</evidence>
<keyword evidence="3" id="KW-1185">Reference proteome</keyword>
<sequence length="227" mass="24401">MHTAQFLNLLVHIGFGGIGLVLGLIPLLSTKGGLQHRRWGRRFALLAAFVIGSGGMTLVLGHHSSLSAVQALVLVMFYEFVSGLRALKLRSHGPLWPDALFAISALAACVLVLANTEMSARAAIVTLPSLGMLAFVASYDLSRHWWPVFWLRAARPLDPGLKMTAVFFGMLSAGAGNLLVSLQPWSIVIPNIMGTLAIFTLTIAYVVQFRRRAKGQDILADSGPVSA</sequence>
<feature type="transmembrane region" description="Helical" evidence="1">
    <location>
        <begin position="188"/>
        <end position="207"/>
    </location>
</feature>
<evidence type="ECO:0000313" key="3">
    <source>
        <dbReference type="Proteomes" id="UP000440498"/>
    </source>
</evidence>
<comment type="caution">
    <text evidence="2">The sequence shown here is derived from an EMBL/GenBank/DDBJ whole genome shotgun (WGS) entry which is preliminary data.</text>
</comment>
<name>A0A6A7NAN8_9BURK</name>
<feature type="transmembrane region" description="Helical" evidence="1">
    <location>
        <begin position="6"/>
        <end position="30"/>
    </location>
</feature>
<keyword evidence="1" id="KW-0472">Membrane</keyword>
<gene>
    <name evidence="2" type="ORF">GEV02_28090</name>
</gene>
<keyword evidence="1" id="KW-0812">Transmembrane</keyword>